<sequence>MTGLHTPLSPLSFLERSARVYPNRTAVIDGETTRTFAELAADAQHRAQLLADLGIRPGDRVAYMAPNTLEMALAQFSVPLAGAVLVPLNIRLTSAEIRFILEHSGARVFVIDAEYIPVVQPLISGLTTVATIAVDRTADPSAHLPEGFTDLADLLTQTQQPWADPTGQAPREFRWAPHSELDPLGINYSSGTTGNPKGVVVTHRQAYTNAINQVLHSHFDTDSVYLWTLPIFHCNGWCGVWALTAAGSTQVCLRAVRGPKIWELIDRHRVTHFNGAPTVVRTIRDAEQAHPLNYTLRVTCGGAPLDPRTLADVEALGFSVTHSFGMTETAGPYTIAYEQEEWKNLPADTRAALLARQGVGQIGSSELRVVEREPDSDGLLVDVPADGVSIGEVVVRGNTVMAGYYRNPEATAKAFAGGWLHTGDLGVMHPDGYVELKDRAKDIIISGGENISTIEVEHAIGSHPLVAEAAVIGVPDPKWGERPRAYVVTRDGAELEDEVLTAHVRARLAGFKVPREYRYVAELPKTSTGKISKVQLREG</sequence>
<name>A0A150H647_9MICO</name>
<dbReference type="Gene3D" id="3.30.300.30">
    <property type="match status" value="1"/>
</dbReference>
<evidence type="ECO:0000259" key="6">
    <source>
        <dbReference type="Pfam" id="PF13193"/>
    </source>
</evidence>
<keyword evidence="4" id="KW-0443">Lipid metabolism</keyword>
<dbReference type="PANTHER" id="PTHR43859:SF4">
    <property type="entry name" value="BUTANOATE--COA LIGASE AAE1-RELATED"/>
    <property type="match status" value="1"/>
</dbReference>
<evidence type="ECO:0000256" key="2">
    <source>
        <dbReference type="ARBA" id="ARBA00022598"/>
    </source>
</evidence>
<keyword evidence="3" id="KW-0276">Fatty acid metabolism</keyword>
<keyword evidence="8" id="KW-1185">Reference proteome</keyword>
<dbReference type="Pfam" id="PF13193">
    <property type="entry name" value="AMP-binding_C"/>
    <property type="match status" value="1"/>
</dbReference>
<dbReference type="InterPro" id="IPR025110">
    <property type="entry name" value="AMP-bd_C"/>
</dbReference>
<dbReference type="PROSITE" id="PS00455">
    <property type="entry name" value="AMP_BINDING"/>
    <property type="match status" value="1"/>
</dbReference>
<dbReference type="Proteomes" id="UP000243589">
    <property type="component" value="Unassembled WGS sequence"/>
</dbReference>
<dbReference type="AlphaFoldDB" id="A0A150H647"/>
<reference evidence="7 8" key="1">
    <citation type="submission" date="2016-01" db="EMBL/GenBank/DDBJ databases">
        <title>Use of Whole Genome Sequencing to ascertain that Brevibacterium massiliense (Roux, Raoult 2009) is a later heterotypic synonym of Brevibacterium ravenspurgense (Mages 2008).</title>
        <authorList>
            <person name="Bernier A.-M."/>
            <person name="Burdz T."/>
            <person name="Huynh C."/>
            <person name="Pachecho A.L."/>
            <person name="Wiebe D."/>
            <person name="Bonner C."/>
            <person name="Bernard K."/>
        </authorList>
    </citation>
    <scope>NUCLEOTIDE SEQUENCE [LARGE SCALE GENOMIC DNA]</scope>
    <source>
        <strain evidence="7 8">CCUG56047</strain>
    </source>
</reference>
<dbReference type="PANTHER" id="PTHR43859">
    <property type="entry name" value="ACYL-ACTIVATING ENZYME"/>
    <property type="match status" value="1"/>
</dbReference>
<dbReference type="SUPFAM" id="SSF56801">
    <property type="entry name" value="Acetyl-CoA synthetase-like"/>
    <property type="match status" value="1"/>
</dbReference>
<evidence type="ECO:0000313" key="7">
    <source>
        <dbReference type="EMBL" id="KXZ57338.1"/>
    </source>
</evidence>
<keyword evidence="2 7" id="KW-0436">Ligase</keyword>
<feature type="domain" description="AMP-binding enzyme C-terminal" evidence="6">
    <location>
        <begin position="455"/>
        <end position="530"/>
    </location>
</feature>
<dbReference type="Pfam" id="PF00501">
    <property type="entry name" value="AMP-binding"/>
    <property type="match status" value="1"/>
</dbReference>
<dbReference type="PATRIC" id="fig|479117.4.peg.1841"/>
<dbReference type="EMBL" id="LQQC01000012">
    <property type="protein sequence ID" value="KXZ57338.1"/>
    <property type="molecule type" value="Genomic_DNA"/>
</dbReference>
<comment type="similarity">
    <text evidence="1">Belongs to the ATP-dependent AMP-binding enzyme family.</text>
</comment>
<evidence type="ECO:0000256" key="4">
    <source>
        <dbReference type="ARBA" id="ARBA00023098"/>
    </source>
</evidence>
<dbReference type="InterPro" id="IPR045851">
    <property type="entry name" value="AMP-bd_C_sf"/>
</dbReference>
<dbReference type="FunFam" id="3.30.300.30:FF:000008">
    <property type="entry name" value="2,3-dihydroxybenzoate-AMP ligase"/>
    <property type="match status" value="1"/>
</dbReference>
<dbReference type="RefSeq" id="WP_062022720.1">
    <property type="nucleotide sequence ID" value="NZ_LQQC01000012.1"/>
</dbReference>
<dbReference type="InterPro" id="IPR020845">
    <property type="entry name" value="AMP-binding_CS"/>
</dbReference>
<feature type="domain" description="AMP-dependent synthetase/ligase" evidence="5">
    <location>
        <begin position="14"/>
        <end position="405"/>
    </location>
</feature>
<evidence type="ECO:0000256" key="3">
    <source>
        <dbReference type="ARBA" id="ARBA00022832"/>
    </source>
</evidence>
<protein>
    <submittedName>
        <fullName evidence="7">Long-chain-fatty-acid--CoA ligase</fullName>
        <ecNumber evidence="7">6.2.1.3</ecNumber>
    </submittedName>
</protein>
<comment type="caution">
    <text evidence="7">The sequence shown here is derived from an EMBL/GenBank/DDBJ whole genome shotgun (WGS) entry which is preliminary data.</text>
</comment>
<dbReference type="InterPro" id="IPR042099">
    <property type="entry name" value="ANL_N_sf"/>
</dbReference>
<dbReference type="InterPro" id="IPR000873">
    <property type="entry name" value="AMP-dep_synth/lig_dom"/>
</dbReference>
<gene>
    <name evidence="7" type="ORF">Bravens_01858</name>
</gene>
<evidence type="ECO:0000259" key="5">
    <source>
        <dbReference type="Pfam" id="PF00501"/>
    </source>
</evidence>
<organism evidence="7 8">
    <name type="scientific">Brevibacterium ravenspurgense</name>
    <dbReference type="NCBI Taxonomy" id="479117"/>
    <lineage>
        <taxon>Bacteria</taxon>
        <taxon>Bacillati</taxon>
        <taxon>Actinomycetota</taxon>
        <taxon>Actinomycetes</taxon>
        <taxon>Micrococcales</taxon>
        <taxon>Brevibacteriaceae</taxon>
        <taxon>Brevibacterium</taxon>
    </lineage>
</organism>
<dbReference type="NCBIfam" id="NF004837">
    <property type="entry name" value="PRK06187.1"/>
    <property type="match status" value="1"/>
</dbReference>
<accession>A0A150H647</accession>
<dbReference type="EC" id="6.2.1.3" evidence="7"/>
<evidence type="ECO:0000256" key="1">
    <source>
        <dbReference type="ARBA" id="ARBA00006432"/>
    </source>
</evidence>
<dbReference type="GO" id="GO:0004467">
    <property type="term" value="F:long-chain fatty acid-CoA ligase activity"/>
    <property type="evidence" value="ECO:0007669"/>
    <property type="project" value="UniProtKB-EC"/>
</dbReference>
<dbReference type="Gene3D" id="3.40.50.12780">
    <property type="entry name" value="N-terminal domain of ligase-like"/>
    <property type="match status" value="1"/>
</dbReference>
<evidence type="ECO:0000313" key="8">
    <source>
        <dbReference type="Proteomes" id="UP000243589"/>
    </source>
</evidence>
<proteinExistence type="inferred from homology"/>